<evidence type="ECO:0000259" key="1">
    <source>
        <dbReference type="Pfam" id="PF13474"/>
    </source>
</evidence>
<dbReference type="EMBL" id="NEVK01000003">
    <property type="protein sequence ID" value="OZI24585.1"/>
    <property type="molecule type" value="Genomic_DNA"/>
</dbReference>
<dbReference type="SUPFAM" id="SSF54427">
    <property type="entry name" value="NTF2-like"/>
    <property type="match status" value="1"/>
</dbReference>
<dbReference type="Proteomes" id="UP000216947">
    <property type="component" value="Unassembled WGS sequence"/>
</dbReference>
<comment type="caution">
    <text evidence="2">The sequence shown here is derived from an EMBL/GenBank/DDBJ whole genome shotgun (WGS) entry which is preliminary data.</text>
</comment>
<reference evidence="3" key="1">
    <citation type="submission" date="2017-05" db="EMBL/GenBank/DDBJ databases">
        <title>Complete and WGS of Bordetella genogroups.</title>
        <authorList>
            <person name="Spilker T."/>
            <person name="Lipuma J."/>
        </authorList>
    </citation>
    <scope>NUCLEOTIDE SEQUENCE [LARGE SCALE GENOMIC DNA]</scope>
    <source>
        <strain evidence="3">AU18089</strain>
    </source>
</reference>
<feature type="domain" description="SnoaL-like" evidence="1">
    <location>
        <begin position="8"/>
        <end position="123"/>
    </location>
</feature>
<sequence length="140" mass="15638">MFATPEEAEQAFYEALEQADTDRLMQIWADDEEVVCIHPGGLRVVGHLAVQESWQQQLAAGPLHIRPLRPLVMQSMMCSVHTLVEQVMVRTQGGTQYANCYATNIFHKGPTGWRMVVHHASAAPDDAGVLDLHDVPDRLH</sequence>
<proteinExistence type="predicted"/>
<organism evidence="2 3">
    <name type="scientific">Bordetella genomosp. 7</name>
    <dbReference type="NCBI Taxonomy" id="1416805"/>
    <lineage>
        <taxon>Bacteria</taxon>
        <taxon>Pseudomonadati</taxon>
        <taxon>Pseudomonadota</taxon>
        <taxon>Betaproteobacteria</taxon>
        <taxon>Burkholderiales</taxon>
        <taxon>Alcaligenaceae</taxon>
        <taxon>Bordetella</taxon>
    </lineage>
</organism>
<dbReference type="Gene3D" id="3.10.450.50">
    <property type="match status" value="1"/>
</dbReference>
<dbReference type="RefSeq" id="WP_094796042.1">
    <property type="nucleotide sequence ID" value="NZ_NEVK01000003.1"/>
</dbReference>
<keyword evidence="3" id="KW-1185">Reference proteome</keyword>
<gene>
    <name evidence="2" type="ORF">CAL19_03490</name>
</gene>
<dbReference type="PANTHER" id="PTHR34957:SF1">
    <property type="entry name" value="NUCLEAR TRANSPORT FACTOR 2 (NTF2) FAMILY PROTEIN"/>
    <property type="match status" value="1"/>
</dbReference>
<dbReference type="InterPro" id="IPR037401">
    <property type="entry name" value="SnoaL-like"/>
</dbReference>
<evidence type="ECO:0000313" key="2">
    <source>
        <dbReference type="EMBL" id="OZI24585.1"/>
    </source>
</evidence>
<dbReference type="InterPro" id="IPR032710">
    <property type="entry name" value="NTF2-like_dom_sf"/>
</dbReference>
<dbReference type="Pfam" id="PF13474">
    <property type="entry name" value="SnoaL_3"/>
    <property type="match status" value="1"/>
</dbReference>
<dbReference type="AlphaFoldDB" id="A0A261RI02"/>
<dbReference type="PANTHER" id="PTHR34957">
    <property type="entry name" value="NUCLEAR TRANSPORT FACTOR 2 (NTF2) FAMILY PROTEIN"/>
    <property type="match status" value="1"/>
</dbReference>
<accession>A0A261RI02</accession>
<name>A0A261RI02_9BORD</name>
<protein>
    <submittedName>
        <fullName evidence="2">DUF4440 domain-containing protein</fullName>
    </submittedName>
</protein>
<evidence type="ECO:0000313" key="3">
    <source>
        <dbReference type="Proteomes" id="UP000216947"/>
    </source>
</evidence>